<evidence type="ECO:0000313" key="2">
    <source>
        <dbReference type="Proteomes" id="UP000821865"/>
    </source>
</evidence>
<proteinExistence type="predicted"/>
<protein>
    <submittedName>
        <fullName evidence="1">Uncharacterized protein</fullName>
    </submittedName>
</protein>
<name>A0ACB8DIV7_DERSI</name>
<sequence>MCQSGGRTRAPTGRRWRHGALESNTTLQQYGAWKTDICVEPIHDNSVGSRQLFEARAGAFRTYRRRFDTTVECTLCRACGKADEDVEHIVRRRASLQTPPQVQKAALPTALGCRADGEGTRVLAAALTKQRLAVWWTVVRR</sequence>
<organism evidence="1 2">
    <name type="scientific">Dermacentor silvarum</name>
    <name type="common">Tick</name>
    <dbReference type="NCBI Taxonomy" id="543639"/>
    <lineage>
        <taxon>Eukaryota</taxon>
        <taxon>Metazoa</taxon>
        <taxon>Ecdysozoa</taxon>
        <taxon>Arthropoda</taxon>
        <taxon>Chelicerata</taxon>
        <taxon>Arachnida</taxon>
        <taxon>Acari</taxon>
        <taxon>Parasitiformes</taxon>
        <taxon>Ixodida</taxon>
        <taxon>Ixodoidea</taxon>
        <taxon>Ixodidae</taxon>
        <taxon>Rhipicephalinae</taxon>
        <taxon>Dermacentor</taxon>
    </lineage>
</organism>
<gene>
    <name evidence="1" type="ORF">HPB49_005507</name>
</gene>
<evidence type="ECO:0000313" key="1">
    <source>
        <dbReference type="EMBL" id="KAH7970382.1"/>
    </source>
</evidence>
<accession>A0ACB8DIV7</accession>
<dbReference type="EMBL" id="CM023480">
    <property type="protein sequence ID" value="KAH7970382.1"/>
    <property type="molecule type" value="Genomic_DNA"/>
</dbReference>
<dbReference type="Proteomes" id="UP000821865">
    <property type="component" value="Chromosome 11"/>
</dbReference>
<keyword evidence="2" id="KW-1185">Reference proteome</keyword>
<reference evidence="1" key="1">
    <citation type="submission" date="2020-05" db="EMBL/GenBank/DDBJ databases">
        <title>Large-scale comparative analyses of tick genomes elucidate their genetic diversity and vector capacities.</title>
        <authorList>
            <person name="Jia N."/>
            <person name="Wang J."/>
            <person name="Shi W."/>
            <person name="Du L."/>
            <person name="Sun Y."/>
            <person name="Zhan W."/>
            <person name="Jiang J."/>
            <person name="Wang Q."/>
            <person name="Zhang B."/>
            <person name="Ji P."/>
            <person name="Sakyi L.B."/>
            <person name="Cui X."/>
            <person name="Yuan T."/>
            <person name="Jiang B."/>
            <person name="Yang W."/>
            <person name="Lam T.T.-Y."/>
            <person name="Chang Q."/>
            <person name="Ding S."/>
            <person name="Wang X."/>
            <person name="Zhu J."/>
            <person name="Ruan X."/>
            <person name="Zhao L."/>
            <person name="Wei J."/>
            <person name="Que T."/>
            <person name="Du C."/>
            <person name="Cheng J."/>
            <person name="Dai P."/>
            <person name="Han X."/>
            <person name="Huang E."/>
            <person name="Gao Y."/>
            <person name="Liu J."/>
            <person name="Shao H."/>
            <person name="Ye R."/>
            <person name="Li L."/>
            <person name="Wei W."/>
            <person name="Wang X."/>
            <person name="Wang C."/>
            <person name="Yang T."/>
            <person name="Huo Q."/>
            <person name="Li W."/>
            <person name="Guo W."/>
            <person name="Chen H."/>
            <person name="Zhou L."/>
            <person name="Ni X."/>
            <person name="Tian J."/>
            <person name="Zhou Y."/>
            <person name="Sheng Y."/>
            <person name="Liu T."/>
            <person name="Pan Y."/>
            <person name="Xia L."/>
            <person name="Li J."/>
            <person name="Zhao F."/>
            <person name="Cao W."/>
        </authorList>
    </citation>
    <scope>NUCLEOTIDE SEQUENCE</scope>
    <source>
        <strain evidence="1">Dsil-2018</strain>
    </source>
</reference>
<comment type="caution">
    <text evidence="1">The sequence shown here is derived from an EMBL/GenBank/DDBJ whole genome shotgun (WGS) entry which is preliminary data.</text>
</comment>